<comment type="cofactor">
    <cofactor evidence="1">
        <name>Mg(2+)</name>
        <dbReference type="ChEBI" id="CHEBI:18420"/>
    </cofactor>
</comment>
<evidence type="ECO:0000256" key="4">
    <source>
        <dbReference type="ARBA" id="ARBA00022842"/>
    </source>
</evidence>
<evidence type="ECO:0000256" key="7">
    <source>
        <dbReference type="RuleBase" id="RU004466"/>
    </source>
</evidence>
<comment type="pathway">
    <text evidence="5">Pheromone biosynthesis.</text>
</comment>
<dbReference type="OMA" id="CFLMADD"/>
<dbReference type="Proteomes" id="UP000094527">
    <property type="component" value="Unassembled WGS sequence"/>
</dbReference>
<evidence type="ECO:0000256" key="5">
    <source>
        <dbReference type="ARBA" id="ARBA00033740"/>
    </source>
</evidence>
<evidence type="ECO:0000313" key="8">
    <source>
        <dbReference type="EMBL" id="ODM91554.1"/>
    </source>
</evidence>
<evidence type="ECO:0000256" key="3">
    <source>
        <dbReference type="ARBA" id="ARBA00022723"/>
    </source>
</evidence>
<proteinExistence type="inferred from homology"/>
<keyword evidence="2 7" id="KW-0808">Transferase</keyword>
<evidence type="ECO:0000313" key="9">
    <source>
        <dbReference type="Proteomes" id="UP000094527"/>
    </source>
</evidence>
<dbReference type="GO" id="GO:0004337">
    <property type="term" value="F:(2E,6E)-farnesyl diphosphate synthase activity"/>
    <property type="evidence" value="ECO:0007669"/>
    <property type="project" value="TreeGrafter"/>
</dbReference>
<name>A0A1D2MF80_ORCCI</name>
<dbReference type="SFLD" id="SFLDS00005">
    <property type="entry name" value="Isoprenoid_Synthase_Type_I"/>
    <property type="match status" value="1"/>
</dbReference>
<accession>A0A1D2MF80</accession>
<dbReference type="GO" id="GO:0004161">
    <property type="term" value="F:dimethylallyltranstransferase activity"/>
    <property type="evidence" value="ECO:0007669"/>
    <property type="project" value="TreeGrafter"/>
</dbReference>
<dbReference type="AlphaFoldDB" id="A0A1D2MF80"/>
<dbReference type="Pfam" id="PF00348">
    <property type="entry name" value="polyprenyl_synt"/>
    <property type="match status" value="1"/>
</dbReference>
<dbReference type="InterPro" id="IPR039702">
    <property type="entry name" value="FPS1-like"/>
</dbReference>
<dbReference type="GO" id="GO:0005737">
    <property type="term" value="C:cytoplasm"/>
    <property type="evidence" value="ECO:0007669"/>
    <property type="project" value="TreeGrafter"/>
</dbReference>
<dbReference type="CDD" id="cd00685">
    <property type="entry name" value="Trans_IPPS_HT"/>
    <property type="match status" value="1"/>
</dbReference>
<sequence length="368" mass="42511">MQNIHHSNMAPELSQSVLLLDKQRFNNHLSTLLTDLLSESENGDIPWALNWLKKAFLYNVPHGKQIRGLLVPLTVRGLESCPSEKQITEAYILGWCVEILQACCLVADDIMDKSETRRGRPCWYKVDGLESLAFNDAMLLEQIVYRIITKYFKDTNFYSTLLELFLNTTYKTVLGQCVDTHAGRNQNYEGYPKLQDGRYRFTIEKYKAIVKYKTSYYTFHLPITLGATILGLKDIKTLKHLEQFALKLGYLFQVQDDFLDCFAPENLTGKIGTDIQNGKCTWLFICAKDSSSQEELEQLLDNYGYEDKHKVDIVKNLFEHLQIRSKCIEHVRNLTQELTEHLKQLNNNKEISVLMGYLLETVVSVPMI</sequence>
<dbReference type="InterPro" id="IPR000092">
    <property type="entry name" value="Polyprenyl_synt"/>
</dbReference>
<comment type="similarity">
    <text evidence="7">Belongs to the FPP/GGPP synthase family.</text>
</comment>
<dbReference type="SUPFAM" id="SSF48576">
    <property type="entry name" value="Terpenoid synthases"/>
    <property type="match status" value="1"/>
</dbReference>
<organism evidence="8 9">
    <name type="scientific">Orchesella cincta</name>
    <name type="common">Springtail</name>
    <name type="synonym">Podura cincta</name>
    <dbReference type="NCBI Taxonomy" id="48709"/>
    <lineage>
        <taxon>Eukaryota</taxon>
        <taxon>Metazoa</taxon>
        <taxon>Ecdysozoa</taxon>
        <taxon>Arthropoda</taxon>
        <taxon>Hexapoda</taxon>
        <taxon>Collembola</taxon>
        <taxon>Entomobryomorpha</taxon>
        <taxon>Entomobryoidea</taxon>
        <taxon>Orchesellidae</taxon>
        <taxon>Orchesellinae</taxon>
        <taxon>Orchesella</taxon>
    </lineage>
</organism>
<dbReference type="PANTHER" id="PTHR11525">
    <property type="entry name" value="FARNESYL-PYROPHOSPHATE SYNTHETASE"/>
    <property type="match status" value="1"/>
</dbReference>
<dbReference type="GO" id="GO:0045337">
    <property type="term" value="P:farnesyl diphosphate biosynthetic process"/>
    <property type="evidence" value="ECO:0007669"/>
    <property type="project" value="TreeGrafter"/>
</dbReference>
<evidence type="ECO:0000256" key="6">
    <source>
        <dbReference type="ARBA" id="ARBA00034546"/>
    </source>
</evidence>
<keyword evidence="4" id="KW-0460">Magnesium</keyword>
<gene>
    <name evidence="8" type="ORF">Ocin01_15126</name>
</gene>
<evidence type="ECO:0000256" key="2">
    <source>
        <dbReference type="ARBA" id="ARBA00022679"/>
    </source>
</evidence>
<dbReference type="PROSITE" id="PS00723">
    <property type="entry name" value="POLYPRENYL_SYNTHASE_1"/>
    <property type="match status" value="1"/>
</dbReference>
<dbReference type="GO" id="GO:0042811">
    <property type="term" value="P:pheromone biosynthetic process"/>
    <property type="evidence" value="ECO:0007669"/>
    <property type="project" value="UniProtKB-ARBA"/>
</dbReference>
<dbReference type="OrthoDB" id="10257492at2759"/>
<keyword evidence="3" id="KW-0479">Metal-binding</keyword>
<keyword evidence="9" id="KW-1185">Reference proteome</keyword>
<dbReference type="GO" id="GO:0046872">
    <property type="term" value="F:metal ion binding"/>
    <property type="evidence" value="ECO:0007669"/>
    <property type="project" value="UniProtKB-KW"/>
</dbReference>
<reference evidence="8 9" key="1">
    <citation type="journal article" date="2016" name="Genome Biol. Evol.">
        <title>Gene Family Evolution Reflects Adaptation to Soil Environmental Stressors in the Genome of the Collembolan Orchesella cincta.</title>
        <authorList>
            <person name="Faddeeva-Vakhrusheva A."/>
            <person name="Derks M.F."/>
            <person name="Anvar S.Y."/>
            <person name="Agamennone V."/>
            <person name="Suring W."/>
            <person name="Smit S."/>
            <person name="van Straalen N.M."/>
            <person name="Roelofs D."/>
        </authorList>
    </citation>
    <scope>NUCLEOTIDE SEQUENCE [LARGE SCALE GENOMIC DNA]</scope>
    <source>
        <tissue evidence="8">Mixed pool</tissue>
    </source>
</reference>
<dbReference type="SFLD" id="SFLDG01017">
    <property type="entry name" value="Polyprenyl_Transferase_Like"/>
    <property type="match status" value="1"/>
</dbReference>
<dbReference type="EMBL" id="LJIJ01001505">
    <property type="protein sequence ID" value="ODM91554.1"/>
    <property type="molecule type" value="Genomic_DNA"/>
</dbReference>
<dbReference type="InterPro" id="IPR008949">
    <property type="entry name" value="Isoprenoid_synthase_dom_sf"/>
</dbReference>
<dbReference type="InterPro" id="IPR033749">
    <property type="entry name" value="Polyprenyl_synt_CS"/>
</dbReference>
<comment type="caution">
    <text evidence="8">The sequence shown here is derived from an EMBL/GenBank/DDBJ whole genome shotgun (WGS) entry which is preliminary data.</text>
</comment>
<dbReference type="PANTHER" id="PTHR11525:SF0">
    <property type="entry name" value="FARNESYL PYROPHOSPHATE SYNTHASE"/>
    <property type="match status" value="1"/>
</dbReference>
<dbReference type="STRING" id="48709.A0A1D2MF80"/>
<dbReference type="Gene3D" id="1.10.600.10">
    <property type="entry name" value="Farnesyl Diphosphate Synthase"/>
    <property type="match status" value="1"/>
</dbReference>
<protein>
    <recommendedName>
        <fullName evidence="6">Farnesyl pyrophosphate synthase</fullName>
    </recommendedName>
</protein>
<dbReference type="PROSITE" id="PS00444">
    <property type="entry name" value="POLYPRENYL_SYNTHASE_2"/>
    <property type="match status" value="1"/>
</dbReference>
<evidence type="ECO:0000256" key="1">
    <source>
        <dbReference type="ARBA" id="ARBA00001946"/>
    </source>
</evidence>